<keyword evidence="2" id="KW-0597">Phosphoprotein</keyword>
<dbReference type="GO" id="GO:0003677">
    <property type="term" value="F:DNA binding"/>
    <property type="evidence" value="ECO:0007669"/>
    <property type="project" value="UniProtKB-KW"/>
</dbReference>
<organism evidence="5 6">
    <name type="scientific">Actinophytocola xinjiangensis</name>
    <dbReference type="NCBI Taxonomy" id="485602"/>
    <lineage>
        <taxon>Bacteria</taxon>
        <taxon>Bacillati</taxon>
        <taxon>Actinomycetota</taxon>
        <taxon>Actinomycetes</taxon>
        <taxon>Pseudonocardiales</taxon>
        <taxon>Pseudonocardiaceae</taxon>
    </lineage>
</organism>
<dbReference type="InterPro" id="IPR000792">
    <property type="entry name" value="Tscrpt_reg_LuxR_C"/>
</dbReference>
<dbReference type="SUPFAM" id="SSF52172">
    <property type="entry name" value="CheY-like"/>
    <property type="match status" value="1"/>
</dbReference>
<evidence type="ECO:0000259" key="3">
    <source>
        <dbReference type="PROSITE" id="PS50043"/>
    </source>
</evidence>
<dbReference type="GO" id="GO:0000160">
    <property type="term" value="P:phosphorelay signal transduction system"/>
    <property type="evidence" value="ECO:0007669"/>
    <property type="project" value="InterPro"/>
</dbReference>
<evidence type="ECO:0008006" key="7">
    <source>
        <dbReference type="Google" id="ProtNLM"/>
    </source>
</evidence>
<dbReference type="Proteomes" id="UP000185696">
    <property type="component" value="Unassembled WGS sequence"/>
</dbReference>
<dbReference type="EMBL" id="MSIF01000003">
    <property type="protein sequence ID" value="OLF12061.1"/>
    <property type="molecule type" value="Genomic_DNA"/>
</dbReference>
<dbReference type="Gene3D" id="3.40.50.2300">
    <property type="match status" value="1"/>
</dbReference>
<dbReference type="Pfam" id="PF00072">
    <property type="entry name" value="Response_reg"/>
    <property type="match status" value="1"/>
</dbReference>
<dbReference type="SUPFAM" id="SSF46894">
    <property type="entry name" value="C-terminal effector domain of the bipartite response regulators"/>
    <property type="match status" value="1"/>
</dbReference>
<evidence type="ECO:0000259" key="4">
    <source>
        <dbReference type="PROSITE" id="PS50110"/>
    </source>
</evidence>
<sequence length="219" mass="23666">MAAQGIPVGVVEGDAVFSATLLRLLEAAPDVVVDAVGDSVARFAARRRWSNSIVVMDPNLPVMRNADAVRALTRMGHRVLVLSDRTDVDWVHATLAAGAHGCLSKRAEGAAILAAIRRIAAGHRARPSDPVASTRSPSWLAASAAELTAREKDVLVRLVAGDRDQDIAQTLAISIRTVRSYLERVRDKTGLRRRPELIRYAIEHGVAGEREHAGHRRSA</sequence>
<feature type="domain" description="HTH luxR-type" evidence="3">
    <location>
        <begin position="140"/>
        <end position="205"/>
    </location>
</feature>
<comment type="caution">
    <text evidence="5">The sequence shown here is derived from an EMBL/GenBank/DDBJ whole genome shotgun (WGS) entry which is preliminary data.</text>
</comment>
<evidence type="ECO:0000313" key="5">
    <source>
        <dbReference type="EMBL" id="OLF12061.1"/>
    </source>
</evidence>
<evidence type="ECO:0000313" key="6">
    <source>
        <dbReference type="Proteomes" id="UP000185696"/>
    </source>
</evidence>
<dbReference type="SMART" id="SM00448">
    <property type="entry name" value="REC"/>
    <property type="match status" value="1"/>
</dbReference>
<dbReference type="InterPro" id="IPR039420">
    <property type="entry name" value="WalR-like"/>
</dbReference>
<evidence type="ECO:0000256" key="1">
    <source>
        <dbReference type="ARBA" id="ARBA00023125"/>
    </source>
</evidence>
<evidence type="ECO:0000256" key="2">
    <source>
        <dbReference type="PROSITE-ProRule" id="PRU00169"/>
    </source>
</evidence>
<keyword evidence="6" id="KW-1185">Reference proteome</keyword>
<dbReference type="GO" id="GO:0006355">
    <property type="term" value="P:regulation of DNA-templated transcription"/>
    <property type="evidence" value="ECO:0007669"/>
    <property type="project" value="InterPro"/>
</dbReference>
<reference evidence="5 6" key="1">
    <citation type="submission" date="2016-12" db="EMBL/GenBank/DDBJ databases">
        <title>The draft genome sequence of Actinophytocola xinjiangensis.</title>
        <authorList>
            <person name="Wang W."/>
            <person name="Yuan L."/>
        </authorList>
    </citation>
    <scope>NUCLEOTIDE SEQUENCE [LARGE SCALE GENOMIC DNA]</scope>
    <source>
        <strain evidence="5 6">CGMCC 4.4663</strain>
    </source>
</reference>
<dbReference type="InterPro" id="IPR036388">
    <property type="entry name" value="WH-like_DNA-bd_sf"/>
</dbReference>
<dbReference type="InterPro" id="IPR001789">
    <property type="entry name" value="Sig_transdc_resp-reg_receiver"/>
</dbReference>
<feature type="domain" description="Response regulatory" evidence="4">
    <location>
        <begin position="7"/>
        <end position="120"/>
    </location>
</feature>
<dbReference type="PROSITE" id="PS50043">
    <property type="entry name" value="HTH_LUXR_2"/>
    <property type="match status" value="1"/>
</dbReference>
<name>A0A7Z0WNZ0_9PSEU</name>
<dbReference type="PROSITE" id="PS50110">
    <property type="entry name" value="RESPONSE_REGULATORY"/>
    <property type="match status" value="1"/>
</dbReference>
<dbReference type="AlphaFoldDB" id="A0A7Z0WNZ0"/>
<feature type="modified residue" description="4-aspartylphosphate" evidence="2">
    <location>
        <position position="57"/>
    </location>
</feature>
<gene>
    <name evidence="5" type="ORF">BLA60_08535</name>
</gene>
<dbReference type="SMART" id="SM00421">
    <property type="entry name" value="HTH_LUXR"/>
    <property type="match status" value="1"/>
</dbReference>
<dbReference type="PRINTS" id="PR00038">
    <property type="entry name" value="HTHLUXR"/>
</dbReference>
<protein>
    <recommendedName>
        <fullName evidence="7">LuxR family two component transcriptional regulator</fullName>
    </recommendedName>
</protein>
<dbReference type="InterPro" id="IPR011006">
    <property type="entry name" value="CheY-like_superfamily"/>
</dbReference>
<accession>A0A7Z0WNZ0</accession>
<dbReference type="CDD" id="cd06170">
    <property type="entry name" value="LuxR_C_like"/>
    <property type="match status" value="1"/>
</dbReference>
<dbReference type="InterPro" id="IPR016032">
    <property type="entry name" value="Sig_transdc_resp-reg_C-effctor"/>
</dbReference>
<dbReference type="RefSeq" id="WP_075132250.1">
    <property type="nucleotide sequence ID" value="NZ_MSIF01000003.1"/>
</dbReference>
<dbReference type="Gene3D" id="1.10.10.10">
    <property type="entry name" value="Winged helix-like DNA-binding domain superfamily/Winged helix DNA-binding domain"/>
    <property type="match status" value="1"/>
</dbReference>
<proteinExistence type="predicted"/>
<dbReference type="OrthoDB" id="4214737at2"/>
<dbReference type="PANTHER" id="PTHR43214">
    <property type="entry name" value="TWO-COMPONENT RESPONSE REGULATOR"/>
    <property type="match status" value="1"/>
</dbReference>
<keyword evidence="1" id="KW-0238">DNA-binding</keyword>
<dbReference type="Pfam" id="PF00196">
    <property type="entry name" value="GerE"/>
    <property type="match status" value="1"/>
</dbReference>